<dbReference type="PRINTS" id="PR00412">
    <property type="entry name" value="EPOXHYDRLASE"/>
</dbReference>
<evidence type="ECO:0000313" key="3">
    <source>
        <dbReference type="Proteomes" id="UP000801864"/>
    </source>
</evidence>
<dbReference type="GO" id="GO:0016020">
    <property type="term" value="C:membrane"/>
    <property type="evidence" value="ECO:0007669"/>
    <property type="project" value="TreeGrafter"/>
</dbReference>
<protein>
    <submittedName>
        <fullName evidence="2">Bifunctional epoxide hydrolase 2</fullName>
    </submittedName>
</protein>
<dbReference type="Proteomes" id="UP000801864">
    <property type="component" value="Unassembled WGS sequence"/>
</dbReference>
<gene>
    <name evidence="2" type="ORF">CFAM422_012441</name>
</gene>
<accession>A0A9P4X459</accession>
<keyword evidence="3" id="KW-1185">Reference proteome</keyword>
<evidence type="ECO:0000313" key="2">
    <source>
        <dbReference type="EMBL" id="KAF3057588.1"/>
    </source>
</evidence>
<dbReference type="Pfam" id="PF00561">
    <property type="entry name" value="Abhydrolase_1"/>
    <property type="match status" value="1"/>
</dbReference>
<keyword evidence="2" id="KW-0378">Hydrolase</keyword>
<organism evidence="2 3">
    <name type="scientific">Trichoderma lentiforme</name>
    <dbReference type="NCBI Taxonomy" id="1567552"/>
    <lineage>
        <taxon>Eukaryota</taxon>
        <taxon>Fungi</taxon>
        <taxon>Dikarya</taxon>
        <taxon>Ascomycota</taxon>
        <taxon>Pezizomycotina</taxon>
        <taxon>Sordariomycetes</taxon>
        <taxon>Hypocreomycetidae</taxon>
        <taxon>Hypocreales</taxon>
        <taxon>Hypocreaceae</taxon>
        <taxon>Trichoderma</taxon>
    </lineage>
</organism>
<dbReference type="InterPro" id="IPR000073">
    <property type="entry name" value="AB_hydrolase_1"/>
</dbReference>
<evidence type="ECO:0000259" key="1">
    <source>
        <dbReference type="Pfam" id="PF00561"/>
    </source>
</evidence>
<dbReference type="PANTHER" id="PTHR43798:SF33">
    <property type="entry name" value="HYDROLASE, PUTATIVE (AFU_ORTHOLOGUE AFUA_2G14860)-RELATED"/>
    <property type="match status" value="1"/>
</dbReference>
<dbReference type="AlphaFoldDB" id="A0A9P4X459"/>
<dbReference type="InterPro" id="IPR050266">
    <property type="entry name" value="AB_hydrolase_sf"/>
</dbReference>
<dbReference type="EMBL" id="QLNT01000029">
    <property type="protein sequence ID" value="KAF3057588.1"/>
    <property type="molecule type" value="Genomic_DNA"/>
</dbReference>
<dbReference type="InterPro" id="IPR000639">
    <property type="entry name" value="Epox_hydrolase-like"/>
</dbReference>
<comment type="caution">
    <text evidence="2">The sequence shown here is derived from an EMBL/GenBank/DDBJ whole genome shotgun (WGS) entry which is preliminary data.</text>
</comment>
<dbReference type="PANTHER" id="PTHR43798">
    <property type="entry name" value="MONOACYLGLYCEROL LIPASE"/>
    <property type="match status" value="1"/>
</dbReference>
<sequence length="327" mass="37414">MLVSTYRVSRQYLYSYIHVRPIGTKPHRYVLFLHGWPSLASEWHHQIEYFSRLGYGIIVPDLLGYGNTDAPADVNAYKMRLMAEDIIEILDHEAVDSVYGVGHDFGVHLLSRLAFYFPERLTKICFLAVGYYPLGQLFDVEAMNQMTAMNLGYSAFGYMKWFNESPEAPSIMDQHQASLLSILFPADPAIWKIHFGPEGGLEAWLKNDSRTIVGAYINDNEQKLRNEMFGGNRGYGPTLNWYKVLLRNMNYPDEQGISLDDQHLRQPVLLLTCKKDPIAISEAQVQATQPFAACLSTRELDTGHWMQLEAPEVVNQALQEFFDNYTL</sequence>
<dbReference type="InterPro" id="IPR029058">
    <property type="entry name" value="AB_hydrolase_fold"/>
</dbReference>
<dbReference type="GO" id="GO:0047372">
    <property type="term" value="F:monoacylglycerol lipase activity"/>
    <property type="evidence" value="ECO:0007669"/>
    <property type="project" value="TreeGrafter"/>
</dbReference>
<dbReference type="Gene3D" id="3.40.50.1820">
    <property type="entry name" value="alpha/beta hydrolase"/>
    <property type="match status" value="1"/>
</dbReference>
<dbReference type="SUPFAM" id="SSF53474">
    <property type="entry name" value="alpha/beta-Hydrolases"/>
    <property type="match status" value="1"/>
</dbReference>
<proteinExistence type="predicted"/>
<feature type="domain" description="AB hydrolase-1" evidence="1">
    <location>
        <begin position="30"/>
        <end position="311"/>
    </location>
</feature>
<name>A0A9P4X459_9HYPO</name>
<dbReference type="GO" id="GO:0046464">
    <property type="term" value="P:acylglycerol catabolic process"/>
    <property type="evidence" value="ECO:0007669"/>
    <property type="project" value="TreeGrafter"/>
</dbReference>
<reference evidence="2 3" key="1">
    <citation type="submission" date="2018-06" db="EMBL/GenBank/DDBJ databases">
        <title>Genome analysis of cellulolytic fungus Trichoderma lentiforme CFAM-422.</title>
        <authorList>
            <person name="Steindorff A.S."/>
            <person name="Formighieri E.F."/>
            <person name="Midorikawa G.E.O."/>
            <person name="Tamietti M.S."/>
            <person name="Ramos E.Z."/>
            <person name="Silva A.S."/>
            <person name="Bon E.P.S."/>
            <person name="Mendes T.D."/>
            <person name="Damaso M.C.T."/>
            <person name="Favaro L.C.L."/>
        </authorList>
    </citation>
    <scope>NUCLEOTIDE SEQUENCE [LARGE SCALE GENOMIC DNA]</scope>
    <source>
        <strain evidence="2 3">CFAM-422</strain>
    </source>
</reference>